<evidence type="ECO:0000313" key="12">
    <source>
        <dbReference type="Proteomes" id="UP000008837"/>
    </source>
</evidence>
<keyword evidence="12" id="KW-1185">Reference proteome</keyword>
<dbReference type="GO" id="GO:0005794">
    <property type="term" value="C:Golgi apparatus"/>
    <property type="evidence" value="ECO:0007669"/>
    <property type="project" value="TreeGrafter"/>
</dbReference>
<dbReference type="GO" id="GO:0016020">
    <property type="term" value="C:membrane"/>
    <property type="evidence" value="ECO:0007669"/>
    <property type="project" value="UniProtKB-SubCell"/>
</dbReference>
<feature type="region of interest" description="Disordered" evidence="7">
    <location>
        <begin position="492"/>
        <end position="528"/>
    </location>
</feature>
<evidence type="ECO:0000256" key="6">
    <source>
        <dbReference type="ARBA" id="ARBA00023136"/>
    </source>
</evidence>
<dbReference type="Pfam" id="PF21902">
    <property type="entry name" value="PTM1-like_N"/>
    <property type="match status" value="1"/>
</dbReference>
<dbReference type="FunCoup" id="A8PVJ4">
    <property type="interactions" value="334"/>
</dbReference>
<dbReference type="KEGG" id="mgl:MGL_0887"/>
<dbReference type="Proteomes" id="UP000008837">
    <property type="component" value="Unassembled WGS sequence"/>
</dbReference>
<keyword evidence="6 8" id="KW-0472">Membrane</keyword>
<feature type="transmembrane region" description="Helical" evidence="8">
    <location>
        <begin position="333"/>
        <end position="359"/>
    </location>
</feature>
<evidence type="ECO:0000256" key="1">
    <source>
        <dbReference type="ARBA" id="ARBA00004141"/>
    </source>
</evidence>
<keyword evidence="3 8" id="KW-0812">Transmembrane</keyword>
<dbReference type="AlphaFoldDB" id="A8PVJ4"/>
<dbReference type="InterPro" id="IPR009637">
    <property type="entry name" value="GPR107/GPR108-like"/>
</dbReference>
<dbReference type="PANTHER" id="PTHR21229">
    <property type="entry name" value="LUNG SEVEN TRANSMEMBRANE RECEPTOR"/>
    <property type="match status" value="1"/>
</dbReference>
<dbReference type="OrthoDB" id="19932at2759"/>
<comment type="similarity">
    <text evidence="2">Belongs to the LU7TM family.</text>
</comment>
<evidence type="ECO:0000313" key="11">
    <source>
        <dbReference type="EMBL" id="EDP44405.1"/>
    </source>
</evidence>
<comment type="caution">
    <text evidence="11">The sequence shown here is derived from an EMBL/GenBank/DDBJ whole genome shotgun (WGS) entry which is preliminary data.</text>
</comment>
<dbReference type="InterPro" id="IPR053938">
    <property type="entry name" value="PTM1-like_N"/>
</dbReference>
<evidence type="ECO:0000256" key="8">
    <source>
        <dbReference type="SAM" id="Phobius"/>
    </source>
</evidence>
<dbReference type="GO" id="GO:0005829">
    <property type="term" value="C:cytosol"/>
    <property type="evidence" value="ECO:0007669"/>
    <property type="project" value="GOC"/>
</dbReference>
<name>A8PVJ4_MALGO</name>
<protein>
    <submittedName>
        <fullName evidence="11">Uncharacterized protein</fullName>
    </submittedName>
</protein>
<dbReference type="Pfam" id="PF06814">
    <property type="entry name" value="GOST_TM"/>
    <property type="match status" value="1"/>
</dbReference>
<sequence>MSSIVYEISELSRIGKISSEFGLTGSRLYTCTYEAQSEQLCTENELGTYLIDGDQPTKTIHQEKFNFGEGLDKNKVMVRALFLHQSYKVNTTGYYCVDVAPFVTVNDLAEMPDKLFRGHVEFINRYRGQLPASEHPKLYFYGWLMLVYMVLCAVWLYMCYVHKDQIVTVQHFITGTIVFLMIEMACEWASYHYFNQHSIDYMFFRSVDGQASVTGMARFWLTLTNVLGAARDSLSFFLLLIVSMGYGVVRPTIGPVIYKVYLLTVLHFVFGVMYSVGVILVLLDITSGWVAFFIFPLAFTLTAFYMWILHSLKATIRYLSERRQTFKCAMFQRLNGILLGAVAFLTLYFFGMILLVSVSGPNTFAYHSWKYRWFILDGALTLLYLIVFGLIAWSWRPTGHNMRLAMSDELATDEEAPGAEFEIHTIGSDHEDMDADAREVGSEHLQGLSQAQSETGVPREYNEFESNGRIALRNKEEDDGDDNSDQFDVVFEANKEDEDLSRKSYDIESRHGHEKRRLQLNDDYEDDA</sequence>
<feature type="domain" description="PTM1-like N-terminal" evidence="10">
    <location>
        <begin position="2"/>
        <end position="102"/>
    </location>
</feature>
<keyword evidence="5 8" id="KW-1133">Transmembrane helix</keyword>
<feature type="transmembrane region" description="Helical" evidence="8">
    <location>
        <begin position="371"/>
        <end position="393"/>
    </location>
</feature>
<feature type="transmembrane region" description="Helical" evidence="8">
    <location>
        <begin position="138"/>
        <end position="160"/>
    </location>
</feature>
<feature type="compositionally biased region" description="Basic and acidic residues" evidence="7">
    <location>
        <begin position="500"/>
        <end position="511"/>
    </location>
</feature>
<dbReference type="PANTHER" id="PTHR21229:SF1">
    <property type="entry name" value="GH17801P"/>
    <property type="match status" value="1"/>
</dbReference>
<feature type="domain" description="GOST seven transmembrane" evidence="9">
    <location>
        <begin position="136"/>
        <end position="401"/>
    </location>
</feature>
<dbReference type="OMA" id="TWGFYDF"/>
<proteinExistence type="inferred from homology"/>
<keyword evidence="4" id="KW-0732">Signal</keyword>
<feature type="transmembrane region" description="Helical" evidence="8">
    <location>
        <begin position="233"/>
        <end position="249"/>
    </location>
</feature>
<comment type="subcellular location">
    <subcellularLocation>
        <location evidence="1">Membrane</location>
        <topology evidence="1">Multi-pass membrane protein</topology>
    </subcellularLocation>
</comment>
<feature type="transmembrane region" description="Helical" evidence="8">
    <location>
        <begin position="289"/>
        <end position="312"/>
    </location>
</feature>
<reference evidence="11 12" key="1">
    <citation type="journal article" date="2007" name="Proc. Natl. Acad. Sci. U.S.A.">
        <title>Dandruff-associated Malassezia genomes reveal convergent and divergent virulence traits shared with plant and human fungal pathogens.</title>
        <authorList>
            <person name="Xu J."/>
            <person name="Saunders C.W."/>
            <person name="Hu P."/>
            <person name="Grant R.A."/>
            <person name="Boekhout T."/>
            <person name="Kuramae E.E."/>
            <person name="Kronstad J.W."/>
            <person name="Deangelis Y.M."/>
            <person name="Reeder N.L."/>
            <person name="Johnstone K.R."/>
            <person name="Leland M."/>
            <person name="Fieno A.M."/>
            <person name="Begley W.M."/>
            <person name="Sun Y."/>
            <person name="Lacey M.P."/>
            <person name="Chaudhary T."/>
            <person name="Keough T."/>
            <person name="Chu L."/>
            <person name="Sears R."/>
            <person name="Yuan B."/>
            <person name="Dawson T.L.Jr."/>
        </authorList>
    </citation>
    <scope>NUCLEOTIDE SEQUENCE [LARGE SCALE GENOMIC DNA]</scope>
    <source>
        <strain evidence="12">ATCC MYA-4612 / CBS 7966</strain>
    </source>
</reference>
<evidence type="ECO:0000256" key="7">
    <source>
        <dbReference type="SAM" id="MobiDB-lite"/>
    </source>
</evidence>
<evidence type="ECO:0000256" key="3">
    <source>
        <dbReference type="ARBA" id="ARBA00022692"/>
    </source>
</evidence>
<dbReference type="GeneID" id="5855925"/>
<evidence type="ECO:0000256" key="4">
    <source>
        <dbReference type="ARBA" id="ARBA00022729"/>
    </source>
</evidence>
<dbReference type="VEuPathDB" id="FungiDB:MGL_0887"/>
<gene>
    <name evidence="11" type="ORF">MGL_0887</name>
</gene>
<dbReference type="InterPro" id="IPR053937">
    <property type="entry name" value="GOST_TM"/>
</dbReference>
<dbReference type="GO" id="GO:0042147">
    <property type="term" value="P:retrograde transport, endosome to Golgi"/>
    <property type="evidence" value="ECO:0007669"/>
    <property type="project" value="TreeGrafter"/>
</dbReference>
<evidence type="ECO:0000256" key="2">
    <source>
        <dbReference type="ARBA" id="ARBA00007883"/>
    </source>
</evidence>
<feature type="transmembrane region" description="Helical" evidence="8">
    <location>
        <begin position="172"/>
        <end position="194"/>
    </location>
</feature>
<dbReference type="RefSeq" id="XP_001731619.1">
    <property type="nucleotide sequence ID" value="XM_001731567.1"/>
</dbReference>
<evidence type="ECO:0000259" key="10">
    <source>
        <dbReference type="Pfam" id="PF21902"/>
    </source>
</evidence>
<feature type="transmembrane region" description="Helical" evidence="8">
    <location>
        <begin position="261"/>
        <end position="283"/>
    </location>
</feature>
<evidence type="ECO:0000256" key="5">
    <source>
        <dbReference type="ARBA" id="ARBA00022989"/>
    </source>
</evidence>
<accession>A8PVJ4</accession>
<dbReference type="EMBL" id="AAYY01000003">
    <property type="protein sequence ID" value="EDP44405.1"/>
    <property type="molecule type" value="Genomic_DNA"/>
</dbReference>
<dbReference type="InParanoid" id="A8PVJ4"/>
<evidence type="ECO:0000259" key="9">
    <source>
        <dbReference type="Pfam" id="PF06814"/>
    </source>
</evidence>
<organism evidence="11 12">
    <name type="scientific">Malassezia globosa (strain ATCC MYA-4612 / CBS 7966)</name>
    <name type="common">Dandruff-associated fungus</name>
    <dbReference type="NCBI Taxonomy" id="425265"/>
    <lineage>
        <taxon>Eukaryota</taxon>
        <taxon>Fungi</taxon>
        <taxon>Dikarya</taxon>
        <taxon>Basidiomycota</taxon>
        <taxon>Ustilaginomycotina</taxon>
        <taxon>Malasseziomycetes</taxon>
        <taxon>Malasseziales</taxon>
        <taxon>Malasseziaceae</taxon>
        <taxon>Malassezia</taxon>
    </lineage>
</organism>
<feature type="region of interest" description="Disordered" evidence="7">
    <location>
        <begin position="436"/>
        <end position="463"/>
    </location>
</feature>